<sequence length="149" mass="16302">MREKGNCSSWEVVCVGSRRGKDQKKSKGRLLNLVARQLARGQGHPHFQVLILCLCSVALQFFVLSDRVFFAEGCSVAVLLGHLIRLRVDFFGLDNKGLGFGGGDQCRHGGGGHVAKQRQIRGIECWQGIGHAHHKAPNANPEGHSEACY</sequence>
<dbReference type="AlphaFoldDB" id="A0A4Z2FL95"/>
<keyword evidence="2" id="KW-1185">Reference proteome</keyword>
<organism evidence="1 2">
    <name type="scientific">Liparis tanakae</name>
    <name type="common">Tanaka's snailfish</name>
    <dbReference type="NCBI Taxonomy" id="230148"/>
    <lineage>
        <taxon>Eukaryota</taxon>
        <taxon>Metazoa</taxon>
        <taxon>Chordata</taxon>
        <taxon>Craniata</taxon>
        <taxon>Vertebrata</taxon>
        <taxon>Euteleostomi</taxon>
        <taxon>Actinopterygii</taxon>
        <taxon>Neopterygii</taxon>
        <taxon>Teleostei</taxon>
        <taxon>Neoteleostei</taxon>
        <taxon>Acanthomorphata</taxon>
        <taxon>Eupercaria</taxon>
        <taxon>Perciformes</taxon>
        <taxon>Cottioidei</taxon>
        <taxon>Cottales</taxon>
        <taxon>Liparidae</taxon>
        <taxon>Liparis</taxon>
    </lineage>
</organism>
<protein>
    <submittedName>
        <fullName evidence="1">Uncharacterized protein</fullName>
    </submittedName>
</protein>
<comment type="caution">
    <text evidence="1">The sequence shown here is derived from an EMBL/GenBank/DDBJ whole genome shotgun (WGS) entry which is preliminary data.</text>
</comment>
<gene>
    <name evidence="1" type="ORF">EYF80_047800</name>
</gene>
<dbReference type="EMBL" id="SRLO01001066">
    <property type="protein sequence ID" value="TNN42026.1"/>
    <property type="molecule type" value="Genomic_DNA"/>
</dbReference>
<dbReference type="Proteomes" id="UP000314294">
    <property type="component" value="Unassembled WGS sequence"/>
</dbReference>
<evidence type="ECO:0000313" key="1">
    <source>
        <dbReference type="EMBL" id="TNN42026.1"/>
    </source>
</evidence>
<accession>A0A4Z2FL95</accession>
<evidence type="ECO:0000313" key="2">
    <source>
        <dbReference type="Proteomes" id="UP000314294"/>
    </source>
</evidence>
<reference evidence="1 2" key="1">
    <citation type="submission" date="2019-03" db="EMBL/GenBank/DDBJ databases">
        <title>First draft genome of Liparis tanakae, snailfish: a comprehensive survey of snailfish specific genes.</title>
        <authorList>
            <person name="Kim W."/>
            <person name="Song I."/>
            <person name="Jeong J.-H."/>
            <person name="Kim D."/>
            <person name="Kim S."/>
            <person name="Ryu S."/>
            <person name="Song J.Y."/>
            <person name="Lee S.K."/>
        </authorList>
    </citation>
    <scope>NUCLEOTIDE SEQUENCE [LARGE SCALE GENOMIC DNA]</scope>
    <source>
        <tissue evidence="1">Muscle</tissue>
    </source>
</reference>
<proteinExistence type="predicted"/>
<name>A0A4Z2FL95_9TELE</name>